<keyword evidence="2" id="KW-0732">Signal</keyword>
<dbReference type="EMBL" id="QMQA01000330">
    <property type="protein sequence ID" value="RLE10226.1"/>
    <property type="molecule type" value="Genomic_DNA"/>
</dbReference>
<evidence type="ECO:0008006" key="5">
    <source>
        <dbReference type="Google" id="ProtNLM"/>
    </source>
</evidence>
<accession>A0A662D7X5</accession>
<proteinExistence type="predicted"/>
<organism evidence="3 4">
    <name type="scientific">Aerophobetes bacterium</name>
    <dbReference type="NCBI Taxonomy" id="2030807"/>
    <lineage>
        <taxon>Bacteria</taxon>
        <taxon>Candidatus Aerophobota</taxon>
    </lineage>
</organism>
<feature type="signal peptide" evidence="2">
    <location>
        <begin position="1"/>
        <end position="20"/>
    </location>
</feature>
<name>A0A662D7X5_UNCAE</name>
<sequence>MNVRFFTVLLVMGLIPAVAALDVDVNVESVIQGSLAWINISTKPPQKISITWENIGSVGCEVRARADFYNTSKLVYTGWSRAKPLWPGSHADMDIYSNLPEGNYTVYVRIYFCNEIFKFGPYYFEGKPKKSKAGNFEIVNIDTFDDYIDIYIRSNQDVKNLIVIPSKYPVGWIMESARIDFMNSGQIKKARIPYRPSIWKESSVEFTLITEDGNFIQKKTVLLKKEKSRSDAFAPFIIILMLIILLIIYLSYKIKLNIWRAGRD</sequence>
<evidence type="ECO:0000256" key="1">
    <source>
        <dbReference type="SAM" id="Phobius"/>
    </source>
</evidence>
<keyword evidence="1" id="KW-0812">Transmembrane</keyword>
<feature type="chain" id="PRO_5024866750" description="CARDB domain-containing protein" evidence="2">
    <location>
        <begin position="21"/>
        <end position="264"/>
    </location>
</feature>
<dbReference type="Proteomes" id="UP000280417">
    <property type="component" value="Unassembled WGS sequence"/>
</dbReference>
<comment type="caution">
    <text evidence="3">The sequence shown here is derived from an EMBL/GenBank/DDBJ whole genome shotgun (WGS) entry which is preliminary data.</text>
</comment>
<evidence type="ECO:0000313" key="4">
    <source>
        <dbReference type="Proteomes" id="UP000280417"/>
    </source>
</evidence>
<keyword evidence="1" id="KW-0472">Membrane</keyword>
<evidence type="ECO:0000256" key="2">
    <source>
        <dbReference type="SAM" id="SignalP"/>
    </source>
</evidence>
<reference evidence="3 4" key="1">
    <citation type="submission" date="2018-06" db="EMBL/GenBank/DDBJ databases">
        <title>Extensive metabolic versatility and redundancy in microbially diverse, dynamic hydrothermal sediments.</title>
        <authorList>
            <person name="Dombrowski N."/>
            <person name="Teske A."/>
            <person name="Baker B.J."/>
        </authorList>
    </citation>
    <scope>NUCLEOTIDE SEQUENCE [LARGE SCALE GENOMIC DNA]</scope>
    <source>
        <strain evidence="3">B3_G15</strain>
    </source>
</reference>
<feature type="transmembrane region" description="Helical" evidence="1">
    <location>
        <begin position="232"/>
        <end position="252"/>
    </location>
</feature>
<evidence type="ECO:0000313" key="3">
    <source>
        <dbReference type="EMBL" id="RLE10226.1"/>
    </source>
</evidence>
<gene>
    <name evidence="3" type="ORF">DRJ04_09350</name>
</gene>
<protein>
    <recommendedName>
        <fullName evidence="5">CARDB domain-containing protein</fullName>
    </recommendedName>
</protein>
<dbReference type="AlphaFoldDB" id="A0A662D7X5"/>
<keyword evidence="1" id="KW-1133">Transmembrane helix</keyword>